<gene>
    <name evidence="12" type="ORF">PRUPE_5G030700</name>
</gene>
<keyword evidence="7 10" id="KW-1133">Transmembrane helix</keyword>
<sequence length="341" mass="38385">MCWSLLAPLSILFELLAIFVMETQRPLRLPNSLFVGLVLVFFSGIGFCIHSSAVLSEVGSCDPNYDDSDSKISAFCSFKKYIMQSYYEKYENLLDSDFQDFIGRELPFGMCEVLPHDLSLVLKLSILHRNLIGHGSHRHLTSSIRVNIKPESISELPFHHCEVIIIERLPSGVFADPFELQHLLQRGVYSNIAVFGDTNLESPSFLSNRSAVEVHMDIGHNLFLRHAEEFNINVEIPLHARYPPLNENGYWEVKFGVPDLFMRCSVEGKSHDESCLYKVSEITGSKLTYGTVVWKIPSGMKVHAGIVSIFTFVAALFSAILIAATSIFYSDINSSKHLKES</sequence>
<evidence type="ECO:0000256" key="2">
    <source>
        <dbReference type="ARBA" id="ARBA00004687"/>
    </source>
</evidence>
<dbReference type="Gramene" id="ONI05945">
    <property type="protein sequence ID" value="ONI05945"/>
    <property type="gene ID" value="PRUPE_5G030700"/>
</dbReference>
<keyword evidence="9" id="KW-0325">Glycoprotein</keyword>
<dbReference type="InterPro" id="IPR040039">
    <property type="entry name" value="PIGX"/>
</dbReference>
<evidence type="ECO:0000256" key="9">
    <source>
        <dbReference type="ARBA" id="ARBA00023180"/>
    </source>
</evidence>
<evidence type="ECO:0000256" key="6">
    <source>
        <dbReference type="ARBA" id="ARBA00022824"/>
    </source>
</evidence>
<comment type="pathway">
    <text evidence="2">Glycolipid biosynthesis; glycosylphosphatidylinositol-anchor biosynthesis.</text>
</comment>
<dbReference type="Pfam" id="PF08320">
    <property type="entry name" value="PIG-X"/>
    <property type="match status" value="1"/>
</dbReference>
<dbReference type="PANTHER" id="PTHR28650">
    <property type="entry name" value="PHOSPHATIDYLINOSITOL-GLYCAN BIOSYNTHESIS CLASS X PROTEIN"/>
    <property type="match status" value="1"/>
</dbReference>
<proteinExistence type="inferred from homology"/>
<evidence type="ECO:0000256" key="5">
    <source>
        <dbReference type="ARBA" id="ARBA00022692"/>
    </source>
</evidence>
<feature type="transmembrane region" description="Helical" evidence="10">
    <location>
        <begin position="33"/>
        <end position="55"/>
    </location>
</feature>
<keyword evidence="8 10" id="KW-0472">Membrane</keyword>
<evidence type="ECO:0000313" key="12">
    <source>
        <dbReference type="EMBL" id="ONI05945.1"/>
    </source>
</evidence>
<evidence type="ECO:0000256" key="4">
    <source>
        <dbReference type="ARBA" id="ARBA00022502"/>
    </source>
</evidence>
<feature type="signal peptide" evidence="11">
    <location>
        <begin position="1"/>
        <end position="17"/>
    </location>
</feature>
<evidence type="ECO:0000256" key="10">
    <source>
        <dbReference type="SAM" id="Phobius"/>
    </source>
</evidence>
<feature type="chain" id="PRO_5012693497" description="Phosphatidylinositol-glycan biosynthesis class X protein" evidence="11">
    <location>
        <begin position="18"/>
        <end position="341"/>
    </location>
</feature>
<dbReference type="EMBL" id="CM007655">
    <property type="protein sequence ID" value="ONI05945.1"/>
    <property type="molecule type" value="Genomic_DNA"/>
</dbReference>
<comment type="subcellular location">
    <subcellularLocation>
        <location evidence="1">Endoplasmic reticulum membrane</location>
        <topology evidence="1">Single-pass membrane protein</topology>
    </subcellularLocation>
</comment>
<evidence type="ECO:0000256" key="8">
    <source>
        <dbReference type="ARBA" id="ARBA00023136"/>
    </source>
</evidence>
<keyword evidence="5 10" id="KW-0812">Transmembrane</keyword>
<keyword evidence="11" id="KW-0732">Signal</keyword>
<dbReference type="SMART" id="SM00780">
    <property type="entry name" value="PIG-X"/>
    <property type="match status" value="1"/>
</dbReference>
<keyword evidence="6" id="KW-0256">Endoplasmic reticulum</keyword>
<dbReference type="UniPathway" id="UPA00196"/>
<evidence type="ECO:0000313" key="13">
    <source>
        <dbReference type="Proteomes" id="UP000006882"/>
    </source>
</evidence>
<evidence type="ECO:0000256" key="3">
    <source>
        <dbReference type="ARBA" id="ARBA00010345"/>
    </source>
</evidence>
<dbReference type="InterPro" id="IPR013233">
    <property type="entry name" value="PIG-X/PBN1"/>
</dbReference>
<feature type="transmembrane region" description="Helical" evidence="10">
    <location>
        <begin position="304"/>
        <end position="329"/>
    </location>
</feature>
<dbReference type="GO" id="GO:0005789">
    <property type="term" value="C:endoplasmic reticulum membrane"/>
    <property type="evidence" value="ECO:0007669"/>
    <property type="project" value="UniProtKB-SubCell"/>
</dbReference>
<evidence type="ECO:0000256" key="7">
    <source>
        <dbReference type="ARBA" id="ARBA00022989"/>
    </source>
</evidence>
<keyword evidence="4" id="KW-0337">GPI-anchor biosynthesis</keyword>
<dbReference type="PANTHER" id="PTHR28650:SF1">
    <property type="entry name" value="PHOSPHATIDYLINOSITOL-GLYCAN BIOSYNTHESIS CLASS X PROTEIN"/>
    <property type="match status" value="1"/>
</dbReference>
<reference evidence="12 13" key="1">
    <citation type="journal article" date="2013" name="Nat. Genet.">
        <title>The high-quality draft genome of peach (Prunus persica) identifies unique patterns of genetic diversity, domestication and genome evolution.</title>
        <authorList>
            <consortium name="International Peach Genome Initiative"/>
            <person name="Verde I."/>
            <person name="Abbott A.G."/>
            <person name="Scalabrin S."/>
            <person name="Jung S."/>
            <person name="Shu S."/>
            <person name="Marroni F."/>
            <person name="Zhebentyayeva T."/>
            <person name="Dettori M.T."/>
            <person name="Grimwood J."/>
            <person name="Cattonaro F."/>
            <person name="Zuccolo A."/>
            <person name="Rossini L."/>
            <person name="Jenkins J."/>
            <person name="Vendramin E."/>
            <person name="Meisel L.A."/>
            <person name="Decroocq V."/>
            <person name="Sosinski B."/>
            <person name="Prochnik S."/>
            <person name="Mitros T."/>
            <person name="Policriti A."/>
            <person name="Cipriani G."/>
            <person name="Dondini L."/>
            <person name="Ficklin S."/>
            <person name="Goodstein D.M."/>
            <person name="Xuan P."/>
            <person name="Del Fabbro C."/>
            <person name="Aramini V."/>
            <person name="Copetti D."/>
            <person name="Gonzalez S."/>
            <person name="Horner D.S."/>
            <person name="Falchi R."/>
            <person name="Lucas S."/>
            <person name="Mica E."/>
            <person name="Maldonado J."/>
            <person name="Lazzari B."/>
            <person name="Bielenberg D."/>
            <person name="Pirona R."/>
            <person name="Miculan M."/>
            <person name="Barakat A."/>
            <person name="Testolin R."/>
            <person name="Stella A."/>
            <person name="Tartarini S."/>
            <person name="Tonutti P."/>
            <person name="Arus P."/>
            <person name="Orellana A."/>
            <person name="Wells C."/>
            <person name="Main D."/>
            <person name="Vizzotto G."/>
            <person name="Silva H."/>
            <person name="Salamini F."/>
            <person name="Schmutz J."/>
            <person name="Morgante M."/>
            <person name="Rokhsar D.S."/>
        </authorList>
    </citation>
    <scope>NUCLEOTIDE SEQUENCE [LARGE SCALE GENOMIC DNA]</scope>
    <source>
        <strain evidence="13">cv. Nemared</strain>
    </source>
</reference>
<evidence type="ECO:0000256" key="1">
    <source>
        <dbReference type="ARBA" id="ARBA00004389"/>
    </source>
</evidence>
<organism evidence="12 13">
    <name type="scientific">Prunus persica</name>
    <name type="common">Peach</name>
    <name type="synonym">Amygdalus persica</name>
    <dbReference type="NCBI Taxonomy" id="3760"/>
    <lineage>
        <taxon>Eukaryota</taxon>
        <taxon>Viridiplantae</taxon>
        <taxon>Streptophyta</taxon>
        <taxon>Embryophyta</taxon>
        <taxon>Tracheophyta</taxon>
        <taxon>Spermatophyta</taxon>
        <taxon>Magnoliopsida</taxon>
        <taxon>eudicotyledons</taxon>
        <taxon>Gunneridae</taxon>
        <taxon>Pentapetalae</taxon>
        <taxon>rosids</taxon>
        <taxon>fabids</taxon>
        <taxon>Rosales</taxon>
        <taxon>Rosaceae</taxon>
        <taxon>Amygdaloideae</taxon>
        <taxon>Amygdaleae</taxon>
        <taxon>Prunus</taxon>
    </lineage>
</organism>
<comment type="similarity">
    <text evidence="3">Belongs to the PIGX family.</text>
</comment>
<accession>A0A251P6D7</accession>
<evidence type="ECO:0008006" key="14">
    <source>
        <dbReference type="Google" id="ProtNLM"/>
    </source>
</evidence>
<dbReference type="GO" id="GO:0006506">
    <property type="term" value="P:GPI anchor biosynthetic process"/>
    <property type="evidence" value="ECO:0007669"/>
    <property type="project" value="UniProtKB-UniPathway"/>
</dbReference>
<protein>
    <recommendedName>
        <fullName evidence="14">Phosphatidylinositol-glycan biosynthesis class X protein</fullName>
    </recommendedName>
</protein>
<keyword evidence="13" id="KW-1185">Reference proteome</keyword>
<name>A0A251P6D7_PRUPE</name>
<dbReference type="Proteomes" id="UP000006882">
    <property type="component" value="Chromosome G5"/>
</dbReference>
<dbReference type="AlphaFoldDB" id="A0A251P6D7"/>
<dbReference type="STRING" id="3760.A0A251P6D7"/>
<evidence type="ECO:0000256" key="11">
    <source>
        <dbReference type="SAM" id="SignalP"/>
    </source>
</evidence>